<dbReference type="EMBL" id="JBHSWV010000448">
    <property type="protein sequence ID" value="MFC6767897.1"/>
    <property type="molecule type" value="Genomic_DNA"/>
</dbReference>
<keyword evidence="3" id="KW-1185">Reference proteome</keyword>
<sequence>GELDDRTRRDADVLVRTDADGTTIVVDDREIPFDRLRSRDRGRRNGSDEGDDDARRDRIDPDSRRERDDGGRSEVSP</sequence>
<accession>A0ABD5SSB1</accession>
<reference evidence="2 3" key="1">
    <citation type="journal article" date="2019" name="Int. J. Syst. Evol. Microbiol.">
        <title>The Global Catalogue of Microorganisms (GCM) 10K type strain sequencing project: providing services to taxonomists for standard genome sequencing and annotation.</title>
        <authorList>
            <consortium name="The Broad Institute Genomics Platform"/>
            <consortium name="The Broad Institute Genome Sequencing Center for Infectious Disease"/>
            <person name="Wu L."/>
            <person name="Ma J."/>
        </authorList>
    </citation>
    <scope>NUCLEOTIDE SEQUENCE [LARGE SCALE GENOMIC DNA]</scope>
    <source>
        <strain evidence="2 3">LMG 29247</strain>
    </source>
</reference>
<dbReference type="AlphaFoldDB" id="A0ABD5SSB1"/>
<gene>
    <name evidence="2" type="ORF">ACFQE6_23735</name>
</gene>
<comment type="caution">
    <text evidence="2">The sequence shown here is derived from an EMBL/GenBank/DDBJ whole genome shotgun (WGS) entry which is preliminary data.</text>
</comment>
<name>A0ABD5SSB1_9EURY</name>
<feature type="non-terminal residue" evidence="2">
    <location>
        <position position="1"/>
    </location>
</feature>
<organism evidence="2 3">
    <name type="scientific">Natrinema soli</name>
    <dbReference type="NCBI Taxonomy" id="1930624"/>
    <lineage>
        <taxon>Archaea</taxon>
        <taxon>Methanobacteriati</taxon>
        <taxon>Methanobacteriota</taxon>
        <taxon>Stenosarchaea group</taxon>
        <taxon>Halobacteria</taxon>
        <taxon>Halobacteriales</taxon>
        <taxon>Natrialbaceae</taxon>
        <taxon>Natrinema</taxon>
    </lineage>
</organism>
<feature type="region of interest" description="Disordered" evidence="1">
    <location>
        <begin position="31"/>
        <end position="77"/>
    </location>
</feature>
<proteinExistence type="predicted"/>
<evidence type="ECO:0000313" key="3">
    <source>
        <dbReference type="Proteomes" id="UP001596383"/>
    </source>
</evidence>
<protein>
    <submittedName>
        <fullName evidence="2">Uncharacterized protein</fullName>
    </submittedName>
</protein>
<evidence type="ECO:0000256" key="1">
    <source>
        <dbReference type="SAM" id="MobiDB-lite"/>
    </source>
</evidence>
<dbReference type="Proteomes" id="UP001596383">
    <property type="component" value="Unassembled WGS sequence"/>
</dbReference>
<evidence type="ECO:0000313" key="2">
    <source>
        <dbReference type="EMBL" id="MFC6767897.1"/>
    </source>
</evidence>